<dbReference type="SUPFAM" id="SSF51658">
    <property type="entry name" value="Xylose isomerase-like"/>
    <property type="match status" value="1"/>
</dbReference>
<dbReference type="STRING" id="521011.Mpal_2742"/>
<organism evidence="2 3">
    <name type="scientific">Methanosphaerula palustris (strain ATCC BAA-1556 / DSM 19958 / E1-9c)</name>
    <dbReference type="NCBI Taxonomy" id="521011"/>
    <lineage>
        <taxon>Archaea</taxon>
        <taxon>Methanobacteriati</taxon>
        <taxon>Methanobacteriota</taxon>
        <taxon>Stenosarchaea group</taxon>
        <taxon>Methanomicrobia</taxon>
        <taxon>Methanomicrobiales</taxon>
        <taxon>Methanoregulaceae</taxon>
        <taxon>Methanosphaerula</taxon>
    </lineage>
</organism>
<dbReference type="GO" id="GO:0016853">
    <property type="term" value="F:isomerase activity"/>
    <property type="evidence" value="ECO:0007669"/>
    <property type="project" value="UniProtKB-KW"/>
</dbReference>
<evidence type="ECO:0000313" key="3">
    <source>
        <dbReference type="Proteomes" id="UP000002457"/>
    </source>
</evidence>
<dbReference type="InterPro" id="IPR013022">
    <property type="entry name" value="Xyl_isomerase-like_TIM-brl"/>
</dbReference>
<proteinExistence type="predicted"/>
<reference evidence="2 3" key="1">
    <citation type="journal article" date="2015" name="Genome Announc.">
        <title>Complete Genome Sequence of Methanosphaerula palustris E1-9CT, a Hydrogenotrophic Methanogen Isolated from a Minerotrophic Fen Peatland.</title>
        <authorList>
            <person name="Cadillo-Quiroz H."/>
            <person name="Browne P."/>
            <person name="Kyrpides N."/>
            <person name="Woyke T."/>
            <person name="Goodwin L."/>
            <person name="Detter C."/>
            <person name="Yavitt J.B."/>
            <person name="Zinder S.H."/>
        </authorList>
    </citation>
    <scope>NUCLEOTIDE SEQUENCE [LARGE SCALE GENOMIC DNA]</scope>
    <source>
        <strain evidence="3">ATCC BAA-1556 / DSM 19958 / E1-9c</strain>
    </source>
</reference>
<gene>
    <name evidence="2" type="ordered locus">Mpal_2742</name>
</gene>
<dbReference type="KEGG" id="mpl:Mpal_2742"/>
<accession>B8GFX2</accession>
<name>B8GFX2_METPE</name>
<dbReference type="Gene3D" id="3.20.20.150">
    <property type="entry name" value="Divalent-metal-dependent TIM barrel enzymes"/>
    <property type="match status" value="1"/>
</dbReference>
<evidence type="ECO:0000313" key="2">
    <source>
        <dbReference type="EMBL" id="ACL18005.1"/>
    </source>
</evidence>
<keyword evidence="3" id="KW-1185">Reference proteome</keyword>
<dbReference type="eggNOG" id="arCOG01895">
    <property type="taxonomic scope" value="Archaea"/>
</dbReference>
<dbReference type="EMBL" id="CP001338">
    <property type="protein sequence ID" value="ACL18005.1"/>
    <property type="molecule type" value="Genomic_DNA"/>
</dbReference>
<evidence type="ECO:0000259" key="1">
    <source>
        <dbReference type="Pfam" id="PF01261"/>
    </source>
</evidence>
<protein>
    <submittedName>
        <fullName evidence="2">Xylose isomerase domain protein TIM barrel</fullName>
    </submittedName>
</protein>
<dbReference type="OrthoDB" id="106897at2157"/>
<dbReference type="HOGENOM" id="CLU_1006900_0_0_2"/>
<dbReference type="Pfam" id="PF01261">
    <property type="entry name" value="AP_endonuc_2"/>
    <property type="match status" value="1"/>
</dbReference>
<sequence>MRSDDLETFHVLSLLADQGLIDHIQVYVSPAPEEILNGEIEEIATTDARIVVHAPHHLDRVNPADPSLGGSMSVTDGEAQIEAGMADAFEFADRLDASYIVAHAGFIGHLDRQKVVNNVRSFIDRYHDRRLLIENLPAVHKDLQFFGATAEELKSLNLSRIGGICLDFAHLYCSANYLSNPYGEMLTAFSALPVRFHHLSNSRTGSITDQHLPLDHSEGGVPIDQVMAWVKNHPANQTSLEYKNSDHSIYKQQLQVFDDLYHQA</sequence>
<keyword evidence="2" id="KW-0413">Isomerase</keyword>
<dbReference type="RefSeq" id="WP_012619324.1">
    <property type="nucleotide sequence ID" value="NC_011832.1"/>
</dbReference>
<feature type="domain" description="Xylose isomerase-like TIM barrel" evidence="1">
    <location>
        <begin position="46"/>
        <end position="258"/>
    </location>
</feature>
<dbReference type="GeneID" id="7270850"/>
<dbReference type="AlphaFoldDB" id="B8GFX2"/>
<dbReference type="Proteomes" id="UP000002457">
    <property type="component" value="Chromosome"/>
</dbReference>
<dbReference type="InterPro" id="IPR036237">
    <property type="entry name" value="Xyl_isomerase-like_sf"/>
</dbReference>